<proteinExistence type="predicted"/>
<evidence type="ECO:0000313" key="4">
    <source>
        <dbReference type="Proteomes" id="UP000440367"/>
    </source>
</evidence>
<sequence length="110" mass="11831">MALRINSSLFLRSRIFHVLVFLHNCFPTPHSSLLPLVTASPHVTSPPLVTAPPAGHCSSAGHCSPAGHCSFADHCSPICSIRRYSNSMRLCVRSSASHNTVQGVSPWSLL</sequence>
<evidence type="ECO:0000313" key="5">
    <source>
        <dbReference type="Proteomes" id="UP000440732"/>
    </source>
</evidence>
<accession>A0A6A3QDL5</accession>
<organism evidence="1 6">
    <name type="scientific">Phytophthora fragariae</name>
    <dbReference type="NCBI Taxonomy" id="53985"/>
    <lineage>
        <taxon>Eukaryota</taxon>
        <taxon>Sar</taxon>
        <taxon>Stramenopiles</taxon>
        <taxon>Oomycota</taxon>
        <taxon>Peronosporomycetes</taxon>
        <taxon>Peronosporales</taxon>
        <taxon>Peronosporaceae</taxon>
        <taxon>Phytophthora</taxon>
    </lineage>
</organism>
<evidence type="ECO:0000313" key="3">
    <source>
        <dbReference type="EMBL" id="KAE9185766.1"/>
    </source>
</evidence>
<gene>
    <name evidence="3" type="ORF">PF002_g26076</name>
    <name evidence="2" type="ORF">PF006_g24674</name>
    <name evidence="1" type="ORF">PF007_g25415</name>
</gene>
<name>A0A6A3QDL5_9STRA</name>
<evidence type="ECO:0000313" key="2">
    <source>
        <dbReference type="EMBL" id="KAE9092502.1"/>
    </source>
</evidence>
<protein>
    <submittedName>
        <fullName evidence="1">Uncharacterized protein</fullName>
    </submittedName>
</protein>
<dbReference type="Proteomes" id="UP000441208">
    <property type="component" value="Unassembled WGS sequence"/>
</dbReference>
<dbReference type="Proteomes" id="UP000440732">
    <property type="component" value="Unassembled WGS sequence"/>
</dbReference>
<dbReference type="AlphaFoldDB" id="A0A6A3QDL5"/>
<dbReference type="EMBL" id="QXFZ01002717">
    <property type="protein sequence ID" value="KAE9074432.1"/>
    <property type="molecule type" value="Genomic_DNA"/>
</dbReference>
<dbReference type="EMBL" id="QXGA01002760">
    <property type="protein sequence ID" value="KAE9092502.1"/>
    <property type="molecule type" value="Genomic_DNA"/>
</dbReference>
<evidence type="ECO:0000313" key="1">
    <source>
        <dbReference type="EMBL" id="KAE9074432.1"/>
    </source>
</evidence>
<reference evidence="4 5" key="1">
    <citation type="submission" date="2018-08" db="EMBL/GenBank/DDBJ databases">
        <title>Genomic investigation of the strawberry pathogen Phytophthora fragariae indicates pathogenicity is determined by transcriptional variation in three key races.</title>
        <authorList>
            <person name="Adams T.M."/>
            <person name="Armitage A.D."/>
            <person name="Sobczyk M.K."/>
            <person name="Bates H.J."/>
            <person name="Dunwell J.M."/>
            <person name="Nellist C.F."/>
            <person name="Harrison R.J."/>
        </authorList>
    </citation>
    <scope>NUCLEOTIDE SEQUENCE [LARGE SCALE GENOMIC DNA]</scope>
    <source>
        <strain evidence="3 4">BC-1</strain>
        <strain evidence="2 5">NOV-5</strain>
        <strain evidence="1 6">NOV-71</strain>
    </source>
</reference>
<comment type="caution">
    <text evidence="1">The sequence shown here is derived from an EMBL/GenBank/DDBJ whole genome shotgun (WGS) entry which is preliminary data.</text>
</comment>
<dbReference type="Proteomes" id="UP000440367">
    <property type="component" value="Unassembled WGS sequence"/>
</dbReference>
<evidence type="ECO:0000313" key="6">
    <source>
        <dbReference type="Proteomes" id="UP000441208"/>
    </source>
</evidence>
<dbReference type="EMBL" id="QXGD01002662">
    <property type="protein sequence ID" value="KAE9185766.1"/>
    <property type="molecule type" value="Genomic_DNA"/>
</dbReference>